<gene>
    <name evidence="2" type="ORF">FB458_2279</name>
</gene>
<evidence type="ECO:0000313" key="2">
    <source>
        <dbReference type="EMBL" id="TQJ09171.1"/>
    </source>
</evidence>
<reference evidence="2 3" key="1">
    <citation type="submission" date="2019-06" db="EMBL/GenBank/DDBJ databases">
        <title>Sequencing the genomes of 1000 actinobacteria strains.</title>
        <authorList>
            <person name="Klenk H.-P."/>
        </authorList>
    </citation>
    <scope>NUCLEOTIDE SEQUENCE [LARGE SCALE GENOMIC DNA]</scope>
    <source>
        <strain evidence="2 3">DSM 18607</strain>
    </source>
</reference>
<sequence length="243" mass="26587">MHARLGPTGRRTVRAVVDAPLAPVVGSVRSSRCEDRVALTLDDGPDDAVTPALLELLAARGVRASFFVLALRAQRRPDLVRRMLDDGHEVALHGDDHRRVSTMSYPEARSYLDTARDRLEQVTGSPVRRFRPPYGSQSVRSYVAARVAGLQVCVWSADAQDWVDRSGEEVSRDAVSAVSPGGILLLHERLEPDPLRGSPTTSFDRVRMVEGVLDGLVGRGLSATSVSGLEEEARLVRSAWFRP</sequence>
<dbReference type="Gene3D" id="3.20.20.370">
    <property type="entry name" value="Glycoside hydrolase/deacetylase"/>
    <property type="match status" value="1"/>
</dbReference>
<keyword evidence="3" id="KW-1185">Reference proteome</keyword>
<dbReference type="Pfam" id="PF01522">
    <property type="entry name" value="Polysacc_deac_1"/>
    <property type="match status" value="1"/>
</dbReference>
<dbReference type="InterPro" id="IPR002509">
    <property type="entry name" value="NODB_dom"/>
</dbReference>
<dbReference type="InterPro" id="IPR011330">
    <property type="entry name" value="Glyco_hydro/deAcase_b/a-brl"/>
</dbReference>
<dbReference type="GO" id="GO:0016810">
    <property type="term" value="F:hydrolase activity, acting on carbon-nitrogen (but not peptide) bonds"/>
    <property type="evidence" value="ECO:0007669"/>
    <property type="project" value="InterPro"/>
</dbReference>
<evidence type="ECO:0000259" key="1">
    <source>
        <dbReference type="PROSITE" id="PS51677"/>
    </source>
</evidence>
<protein>
    <submittedName>
        <fullName evidence="2">Peptidoglycan/xylan/chitin deacetylase (PgdA/CDA1 family)</fullName>
    </submittedName>
</protein>
<dbReference type="Proteomes" id="UP000317893">
    <property type="component" value="Unassembled WGS sequence"/>
</dbReference>
<dbReference type="CDD" id="cd10959">
    <property type="entry name" value="CE4_NodB_like_3"/>
    <property type="match status" value="1"/>
</dbReference>
<organism evidence="2 3">
    <name type="scientific">Lapillicoccus jejuensis</name>
    <dbReference type="NCBI Taxonomy" id="402171"/>
    <lineage>
        <taxon>Bacteria</taxon>
        <taxon>Bacillati</taxon>
        <taxon>Actinomycetota</taxon>
        <taxon>Actinomycetes</taxon>
        <taxon>Micrococcales</taxon>
        <taxon>Intrasporangiaceae</taxon>
        <taxon>Lapillicoccus</taxon>
    </lineage>
</organism>
<dbReference type="InterPro" id="IPR050248">
    <property type="entry name" value="Polysacc_deacetylase_ArnD"/>
</dbReference>
<dbReference type="EMBL" id="VFMN01000001">
    <property type="protein sequence ID" value="TQJ09171.1"/>
    <property type="molecule type" value="Genomic_DNA"/>
</dbReference>
<feature type="domain" description="NodB homology" evidence="1">
    <location>
        <begin position="35"/>
        <end position="224"/>
    </location>
</feature>
<evidence type="ECO:0000313" key="3">
    <source>
        <dbReference type="Proteomes" id="UP000317893"/>
    </source>
</evidence>
<accession>A0A542E1E4</accession>
<dbReference type="GO" id="GO:0005975">
    <property type="term" value="P:carbohydrate metabolic process"/>
    <property type="evidence" value="ECO:0007669"/>
    <property type="project" value="InterPro"/>
</dbReference>
<dbReference type="AlphaFoldDB" id="A0A542E1E4"/>
<comment type="caution">
    <text evidence="2">The sequence shown here is derived from an EMBL/GenBank/DDBJ whole genome shotgun (WGS) entry which is preliminary data.</text>
</comment>
<dbReference type="PANTHER" id="PTHR10587:SF137">
    <property type="entry name" value="4-DEOXY-4-FORMAMIDO-L-ARABINOSE-PHOSPHOUNDECAPRENOL DEFORMYLASE ARND-RELATED"/>
    <property type="match status" value="1"/>
</dbReference>
<proteinExistence type="predicted"/>
<dbReference type="PROSITE" id="PS51677">
    <property type="entry name" value="NODB"/>
    <property type="match status" value="1"/>
</dbReference>
<dbReference type="SUPFAM" id="SSF88713">
    <property type="entry name" value="Glycoside hydrolase/deacetylase"/>
    <property type="match status" value="1"/>
</dbReference>
<dbReference type="PANTHER" id="PTHR10587">
    <property type="entry name" value="GLYCOSYL TRANSFERASE-RELATED"/>
    <property type="match status" value="1"/>
</dbReference>
<name>A0A542E1E4_9MICO</name>